<dbReference type="AlphaFoldDB" id="A0A4C1ZKL0"/>
<sequence length="104" mass="11616">MLSRVRCATIYQELDGFTLSQSSKYSALLNSKRGGPSEIRIKLDNGHLILGTHTDGNAQDLRTWKVSPQRWLRARSRAANDRHHQRDDGLTCPSVAPNGCFHSA</sequence>
<feature type="region of interest" description="Disordered" evidence="1">
    <location>
        <begin position="76"/>
        <end position="104"/>
    </location>
</feature>
<accession>A0A4C1ZKL0</accession>
<proteinExistence type="predicted"/>
<gene>
    <name evidence="2" type="ORF">EVAR_99589_1</name>
</gene>
<evidence type="ECO:0000313" key="2">
    <source>
        <dbReference type="EMBL" id="GBP87614.1"/>
    </source>
</evidence>
<protein>
    <submittedName>
        <fullName evidence="2">Uncharacterized protein</fullName>
    </submittedName>
</protein>
<keyword evidence="3" id="KW-1185">Reference proteome</keyword>
<dbReference type="Proteomes" id="UP000299102">
    <property type="component" value="Unassembled WGS sequence"/>
</dbReference>
<organism evidence="2 3">
    <name type="scientific">Eumeta variegata</name>
    <name type="common">Bagworm moth</name>
    <name type="synonym">Eumeta japonica</name>
    <dbReference type="NCBI Taxonomy" id="151549"/>
    <lineage>
        <taxon>Eukaryota</taxon>
        <taxon>Metazoa</taxon>
        <taxon>Ecdysozoa</taxon>
        <taxon>Arthropoda</taxon>
        <taxon>Hexapoda</taxon>
        <taxon>Insecta</taxon>
        <taxon>Pterygota</taxon>
        <taxon>Neoptera</taxon>
        <taxon>Endopterygota</taxon>
        <taxon>Lepidoptera</taxon>
        <taxon>Glossata</taxon>
        <taxon>Ditrysia</taxon>
        <taxon>Tineoidea</taxon>
        <taxon>Psychidae</taxon>
        <taxon>Oiketicinae</taxon>
        <taxon>Eumeta</taxon>
    </lineage>
</organism>
<evidence type="ECO:0000256" key="1">
    <source>
        <dbReference type="SAM" id="MobiDB-lite"/>
    </source>
</evidence>
<name>A0A4C1ZKL0_EUMVA</name>
<dbReference type="EMBL" id="BGZK01001871">
    <property type="protein sequence ID" value="GBP87614.1"/>
    <property type="molecule type" value="Genomic_DNA"/>
</dbReference>
<evidence type="ECO:0000313" key="3">
    <source>
        <dbReference type="Proteomes" id="UP000299102"/>
    </source>
</evidence>
<comment type="caution">
    <text evidence="2">The sequence shown here is derived from an EMBL/GenBank/DDBJ whole genome shotgun (WGS) entry which is preliminary data.</text>
</comment>
<reference evidence="2 3" key="1">
    <citation type="journal article" date="2019" name="Commun. Biol.">
        <title>The bagworm genome reveals a unique fibroin gene that provides high tensile strength.</title>
        <authorList>
            <person name="Kono N."/>
            <person name="Nakamura H."/>
            <person name="Ohtoshi R."/>
            <person name="Tomita M."/>
            <person name="Numata K."/>
            <person name="Arakawa K."/>
        </authorList>
    </citation>
    <scope>NUCLEOTIDE SEQUENCE [LARGE SCALE GENOMIC DNA]</scope>
</reference>
<feature type="compositionally biased region" description="Basic and acidic residues" evidence="1">
    <location>
        <begin position="78"/>
        <end position="89"/>
    </location>
</feature>